<evidence type="ECO:0000313" key="1">
    <source>
        <dbReference type="EMBL" id="PTQ89482.1"/>
    </source>
</evidence>
<name>A0A2T5IZM2_9GAMM</name>
<organism evidence="1 2">
    <name type="scientific">Agitococcus lubricus</name>
    <dbReference type="NCBI Taxonomy" id="1077255"/>
    <lineage>
        <taxon>Bacteria</taxon>
        <taxon>Pseudomonadati</taxon>
        <taxon>Pseudomonadota</taxon>
        <taxon>Gammaproteobacteria</taxon>
        <taxon>Moraxellales</taxon>
        <taxon>Moraxellaceae</taxon>
        <taxon>Agitococcus</taxon>
    </lineage>
</organism>
<dbReference type="RefSeq" id="WP_107865448.1">
    <property type="nucleotide sequence ID" value="NZ_QAON01000006.1"/>
</dbReference>
<gene>
    <name evidence="1" type="ORF">C8N29_10613</name>
</gene>
<evidence type="ECO:0000313" key="2">
    <source>
        <dbReference type="Proteomes" id="UP000244223"/>
    </source>
</evidence>
<dbReference type="AlphaFoldDB" id="A0A2T5IZM2"/>
<proteinExistence type="predicted"/>
<protein>
    <submittedName>
        <fullName evidence="1">Uncharacterized protein</fullName>
    </submittedName>
</protein>
<dbReference type="Proteomes" id="UP000244223">
    <property type="component" value="Unassembled WGS sequence"/>
</dbReference>
<reference evidence="1 2" key="1">
    <citation type="submission" date="2018-04" db="EMBL/GenBank/DDBJ databases">
        <title>Genomic Encyclopedia of Archaeal and Bacterial Type Strains, Phase II (KMG-II): from individual species to whole genera.</title>
        <authorList>
            <person name="Goeker M."/>
        </authorList>
    </citation>
    <scope>NUCLEOTIDE SEQUENCE [LARGE SCALE GENOMIC DNA]</scope>
    <source>
        <strain evidence="1 2">DSM 5822</strain>
    </source>
</reference>
<accession>A0A2T5IZM2</accession>
<comment type="caution">
    <text evidence="1">The sequence shown here is derived from an EMBL/GenBank/DDBJ whole genome shotgun (WGS) entry which is preliminary data.</text>
</comment>
<dbReference type="EMBL" id="QAON01000006">
    <property type="protein sequence ID" value="PTQ89482.1"/>
    <property type="molecule type" value="Genomic_DNA"/>
</dbReference>
<sequence length="100" mass="11446">MAKITLKITDDTFPSTAIAEFNKKIKPSIKESPDFPLFYEQVKICIDDYCSRVNSISRAGTTIYIKKEITFHNLVVCIILESPKRKETFVDIVKNLVFKG</sequence>
<keyword evidence="2" id="KW-1185">Reference proteome</keyword>